<dbReference type="GO" id="GO:0003676">
    <property type="term" value="F:nucleic acid binding"/>
    <property type="evidence" value="ECO:0007669"/>
    <property type="project" value="InterPro"/>
</dbReference>
<gene>
    <name evidence="4" type="ORF">AOQ84DRAFT_306456</name>
</gene>
<dbReference type="InterPro" id="IPR036397">
    <property type="entry name" value="RNaseH_sf"/>
</dbReference>
<organism evidence="4 5">
    <name type="scientific">Glonium stellatum</name>
    <dbReference type="NCBI Taxonomy" id="574774"/>
    <lineage>
        <taxon>Eukaryota</taxon>
        <taxon>Fungi</taxon>
        <taxon>Dikarya</taxon>
        <taxon>Ascomycota</taxon>
        <taxon>Pezizomycotina</taxon>
        <taxon>Dothideomycetes</taxon>
        <taxon>Pleosporomycetidae</taxon>
        <taxon>Gloniales</taxon>
        <taxon>Gloniaceae</taxon>
        <taxon>Glonium</taxon>
    </lineage>
</organism>
<dbReference type="GO" id="GO:0006139">
    <property type="term" value="P:nucleobase-containing compound metabolic process"/>
    <property type="evidence" value="ECO:0007669"/>
    <property type="project" value="InterPro"/>
</dbReference>
<keyword evidence="2" id="KW-0378">Hydrolase</keyword>
<dbReference type="GO" id="GO:0008408">
    <property type="term" value="F:3'-5' exonuclease activity"/>
    <property type="evidence" value="ECO:0007669"/>
    <property type="project" value="InterPro"/>
</dbReference>
<dbReference type="CDD" id="cd06141">
    <property type="entry name" value="WRN_exo"/>
    <property type="match status" value="1"/>
</dbReference>
<dbReference type="GO" id="GO:0005634">
    <property type="term" value="C:nucleus"/>
    <property type="evidence" value="ECO:0007669"/>
    <property type="project" value="TreeGrafter"/>
</dbReference>
<dbReference type="EMBL" id="KV751110">
    <property type="protein sequence ID" value="OCL01565.1"/>
    <property type="molecule type" value="Genomic_DNA"/>
</dbReference>
<keyword evidence="5" id="KW-1185">Reference proteome</keyword>
<reference evidence="4 5" key="1">
    <citation type="journal article" date="2016" name="Nat. Commun.">
        <title>Ectomycorrhizal ecology is imprinted in the genome of the dominant symbiotic fungus Cenococcum geophilum.</title>
        <authorList>
            <consortium name="DOE Joint Genome Institute"/>
            <person name="Peter M."/>
            <person name="Kohler A."/>
            <person name="Ohm R.A."/>
            <person name="Kuo A."/>
            <person name="Krutzmann J."/>
            <person name="Morin E."/>
            <person name="Arend M."/>
            <person name="Barry K.W."/>
            <person name="Binder M."/>
            <person name="Choi C."/>
            <person name="Clum A."/>
            <person name="Copeland A."/>
            <person name="Grisel N."/>
            <person name="Haridas S."/>
            <person name="Kipfer T."/>
            <person name="LaButti K."/>
            <person name="Lindquist E."/>
            <person name="Lipzen A."/>
            <person name="Maire R."/>
            <person name="Meier B."/>
            <person name="Mihaltcheva S."/>
            <person name="Molinier V."/>
            <person name="Murat C."/>
            <person name="Poggeler S."/>
            <person name="Quandt C.A."/>
            <person name="Sperisen C."/>
            <person name="Tritt A."/>
            <person name="Tisserant E."/>
            <person name="Crous P.W."/>
            <person name="Henrissat B."/>
            <person name="Nehls U."/>
            <person name="Egli S."/>
            <person name="Spatafora J.W."/>
            <person name="Grigoriev I.V."/>
            <person name="Martin F.M."/>
        </authorList>
    </citation>
    <scope>NUCLEOTIDE SEQUENCE [LARGE SCALE GENOMIC DNA]</scope>
    <source>
        <strain evidence="4 5">CBS 207.34</strain>
    </source>
</reference>
<feature type="non-terminal residue" evidence="4">
    <location>
        <position position="229"/>
    </location>
</feature>
<dbReference type="SUPFAM" id="SSF53098">
    <property type="entry name" value="Ribonuclease H-like"/>
    <property type="match status" value="1"/>
</dbReference>
<dbReference type="Gene3D" id="3.30.420.10">
    <property type="entry name" value="Ribonuclease H-like superfamily/Ribonuclease H"/>
    <property type="match status" value="1"/>
</dbReference>
<dbReference type="PANTHER" id="PTHR13620:SF104">
    <property type="entry name" value="EXONUCLEASE 3'-5' DOMAIN-CONTAINING PROTEIN 2"/>
    <property type="match status" value="1"/>
</dbReference>
<dbReference type="Proteomes" id="UP000250140">
    <property type="component" value="Unassembled WGS sequence"/>
</dbReference>
<dbReference type="AlphaFoldDB" id="A0A8E2JL99"/>
<dbReference type="InterPro" id="IPR012337">
    <property type="entry name" value="RNaseH-like_sf"/>
</dbReference>
<dbReference type="PANTHER" id="PTHR13620">
    <property type="entry name" value="3-5 EXONUCLEASE"/>
    <property type="match status" value="1"/>
</dbReference>
<dbReference type="GO" id="GO:0005737">
    <property type="term" value="C:cytoplasm"/>
    <property type="evidence" value="ECO:0007669"/>
    <property type="project" value="TreeGrafter"/>
</dbReference>
<evidence type="ECO:0000313" key="5">
    <source>
        <dbReference type="Proteomes" id="UP000250140"/>
    </source>
</evidence>
<keyword evidence="1" id="KW-0540">Nuclease</keyword>
<dbReference type="Pfam" id="PF01612">
    <property type="entry name" value="DNA_pol_A_exo1"/>
    <property type="match status" value="1"/>
</dbReference>
<dbReference type="InterPro" id="IPR002562">
    <property type="entry name" value="3'-5'_exonuclease_dom"/>
</dbReference>
<dbReference type="InterPro" id="IPR051132">
    <property type="entry name" value="3-5_Exonuclease_domain"/>
</dbReference>
<accession>A0A8E2JL99</accession>
<dbReference type="OrthoDB" id="1920326at2759"/>
<sequence>MSGQGKIYWSHLLYHGPNMEPVRIDYCKCRSTSEVIAQKFLGEKVLGFDMEWESEIGPLQEKISCIQLASESRIALFHIGLHVGSTPEELIAPSLRKIIESPNVTKTGVAVERADAIRLRKFFRIQPRGLIELSQLHRLVKYGATSAGKVNKCLVSLKTQVEEHLHLPLLKDKTRRSKWSRPLSQKQIKYAAADAYAGFMLYHCLEAKRTRMDPIHPRPAYAELHLPIQ</sequence>
<name>A0A8E2JL99_9PEZI</name>
<evidence type="ECO:0000256" key="2">
    <source>
        <dbReference type="ARBA" id="ARBA00022801"/>
    </source>
</evidence>
<feature type="domain" description="3'-5' exonuclease" evidence="3">
    <location>
        <begin position="28"/>
        <end position="207"/>
    </location>
</feature>
<protein>
    <submittedName>
        <fullName evidence="4">Ribonuclease H-like protein</fullName>
    </submittedName>
</protein>
<evidence type="ECO:0000313" key="4">
    <source>
        <dbReference type="EMBL" id="OCL01565.1"/>
    </source>
</evidence>
<evidence type="ECO:0000259" key="3">
    <source>
        <dbReference type="Pfam" id="PF01612"/>
    </source>
</evidence>
<proteinExistence type="predicted"/>
<evidence type="ECO:0000256" key="1">
    <source>
        <dbReference type="ARBA" id="ARBA00022722"/>
    </source>
</evidence>